<comment type="caution">
    <text evidence="1">The sequence shown here is derived from an EMBL/GenBank/DDBJ whole genome shotgun (WGS) entry which is preliminary data.</text>
</comment>
<reference evidence="1" key="1">
    <citation type="submission" date="2021-06" db="EMBL/GenBank/DDBJ databases">
        <authorList>
            <person name="Kallberg Y."/>
            <person name="Tangrot J."/>
            <person name="Rosling A."/>
        </authorList>
    </citation>
    <scope>NUCLEOTIDE SEQUENCE</scope>
    <source>
        <strain evidence="1">MA461A</strain>
    </source>
</reference>
<organism evidence="1 2">
    <name type="scientific">Racocetra persica</name>
    <dbReference type="NCBI Taxonomy" id="160502"/>
    <lineage>
        <taxon>Eukaryota</taxon>
        <taxon>Fungi</taxon>
        <taxon>Fungi incertae sedis</taxon>
        <taxon>Mucoromycota</taxon>
        <taxon>Glomeromycotina</taxon>
        <taxon>Glomeromycetes</taxon>
        <taxon>Diversisporales</taxon>
        <taxon>Gigasporaceae</taxon>
        <taxon>Racocetra</taxon>
    </lineage>
</organism>
<dbReference type="Proteomes" id="UP000789920">
    <property type="component" value="Unassembled WGS sequence"/>
</dbReference>
<accession>A0ACA9SC06</accession>
<feature type="non-terminal residue" evidence="1">
    <location>
        <position position="172"/>
    </location>
</feature>
<protein>
    <submittedName>
        <fullName evidence="1">11940_t:CDS:1</fullName>
    </submittedName>
</protein>
<dbReference type="EMBL" id="CAJVQC010110567">
    <property type="protein sequence ID" value="CAG8834939.1"/>
    <property type="molecule type" value="Genomic_DNA"/>
</dbReference>
<proteinExistence type="predicted"/>
<keyword evidence="2" id="KW-1185">Reference proteome</keyword>
<name>A0ACA9SC06_9GLOM</name>
<gene>
    <name evidence="1" type="ORF">RPERSI_LOCUS29364</name>
</gene>
<sequence length="172" mass="20611">MTEKYENWVKKPVEDKTIELENFISQQVNTYGQKAKETAYKPVDYYQQRPTFYRGLFWIGQNHPSIDKRSYDDLIGDLKRQVQHYQGLYQKRVEKDLDKKDQVNDEGTQTDLSDRKWNLGLLKGKLEQKIKGLEDKLEEKDEKISQNREGRKMLATEFEKIIEKNKREFQIS</sequence>
<evidence type="ECO:0000313" key="2">
    <source>
        <dbReference type="Proteomes" id="UP000789920"/>
    </source>
</evidence>
<evidence type="ECO:0000313" key="1">
    <source>
        <dbReference type="EMBL" id="CAG8834939.1"/>
    </source>
</evidence>